<dbReference type="EMBL" id="JAPZBR010000005">
    <property type="protein sequence ID" value="KAJ5353578.1"/>
    <property type="molecule type" value="Genomic_DNA"/>
</dbReference>
<evidence type="ECO:0000313" key="2">
    <source>
        <dbReference type="Proteomes" id="UP001148299"/>
    </source>
</evidence>
<protein>
    <submittedName>
        <fullName evidence="1">Uncharacterized protein</fullName>
    </submittedName>
</protein>
<organism evidence="1 2">
    <name type="scientific">Penicillium brevicompactum</name>
    <dbReference type="NCBI Taxonomy" id="5074"/>
    <lineage>
        <taxon>Eukaryota</taxon>
        <taxon>Fungi</taxon>
        <taxon>Dikarya</taxon>
        <taxon>Ascomycota</taxon>
        <taxon>Pezizomycotina</taxon>
        <taxon>Eurotiomycetes</taxon>
        <taxon>Eurotiomycetidae</taxon>
        <taxon>Eurotiales</taxon>
        <taxon>Aspergillaceae</taxon>
        <taxon>Penicillium</taxon>
    </lineage>
</organism>
<sequence>MRFESPFTTTRLSINRTSKKSPISSVQTSTYFDQELNERIERIEGVLIYLTGAEVDDSPCRFCQADHGPFPLCVIPVANGIPQVCANFRWSMRQCTIATHNRQDWSDIYRERVIDTEAWNNFEQAMDALGAALAIRGGGDAPSPAVVLASQTLPPTVHDARLRVIVRARAIRHYFQIQQLMLYTLLSHA</sequence>
<dbReference type="Pfam" id="PF12511">
    <property type="entry name" value="DUF3716"/>
    <property type="match status" value="1"/>
</dbReference>
<gene>
    <name evidence="1" type="ORF">N7541_006142</name>
</gene>
<dbReference type="AlphaFoldDB" id="A0A9W9R9Y7"/>
<name>A0A9W9R9Y7_PENBR</name>
<reference evidence="1" key="2">
    <citation type="journal article" date="2023" name="IMA Fungus">
        <title>Comparative genomic study of the Penicillium genus elucidates a diverse pangenome and 15 lateral gene transfer events.</title>
        <authorList>
            <person name="Petersen C."/>
            <person name="Sorensen T."/>
            <person name="Nielsen M.R."/>
            <person name="Sondergaard T.E."/>
            <person name="Sorensen J.L."/>
            <person name="Fitzpatrick D.A."/>
            <person name="Frisvad J.C."/>
            <person name="Nielsen K.L."/>
        </authorList>
    </citation>
    <scope>NUCLEOTIDE SEQUENCE</scope>
    <source>
        <strain evidence="1">IBT 35675</strain>
    </source>
</reference>
<keyword evidence="2" id="KW-1185">Reference proteome</keyword>
<comment type="caution">
    <text evidence="1">The sequence shown here is derived from an EMBL/GenBank/DDBJ whole genome shotgun (WGS) entry which is preliminary data.</text>
</comment>
<dbReference type="InterPro" id="IPR022190">
    <property type="entry name" value="DUF3716"/>
</dbReference>
<reference evidence="1" key="1">
    <citation type="submission" date="2022-12" db="EMBL/GenBank/DDBJ databases">
        <authorList>
            <person name="Petersen C."/>
        </authorList>
    </citation>
    <scope>NUCLEOTIDE SEQUENCE</scope>
    <source>
        <strain evidence="1">IBT 35675</strain>
    </source>
</reference>
<evidence type="ECO:0000313" key="1">
    <source>
        <dbReference type="EMBL" id="KAJ5353578.1"/>
    </source>
</evidence>
<dbReference type="Proteomes" id="UP001148299">
    <property type="component" value="Unassembled WGS sequence"/>
</dbReference>
<proteinExistence type="predicted"/>
<accession>A0A9W9R9Y7</accession>